<dbReference type="PANTHER" id="PTHR24412">
    <property type="entry name" value="KELCH PROTEIN"/>
    <property type="match status" value="1"/>
</dbReference>
<dbReference type="SMART" id="SM00875">
    <property type="entry name" value="BACK"/>
    <property type="match status" value="1"/>
</dbReference>
<reference evidence="4" key="1">
    <citation type="submission" date="2016-01" db="EMBL/GenBank/DDBJ databases">
        <title>Reference transcriptome for the parasite Schistocephalus solidus: insights into the molecular evolution of parasitism.</title>
        <authorList>
            <person name="Hebert F.O."/>
            <person name="Grambauer S."/>
            <person name="Barber I."/>
            <person name="Landry C.R."/>
            <person name="Aubin-Horth N."/>
        </authorList>
    </citation>
    <scope>NUCLEOTIDE SEQUENCE</scope>
</reference>
<dbReference type="SUPFAM" id="SSF54695">
    <property type="entry name" value="POZ domain"/>
    <property type="match status" value="1"/>
</dbReference>
<dbReference type="Gene3D" id="1.25.40.420">
    <property type="match status" value="1"/>
</dbReference>
<sequence>MESRLIHIESVSKSLRDFFASGYFLDISLTVATHSIKCNRLLLAASSDYFQALLKFDESAVFRDKFFLEAEYLTARGVQHVINYIHSLGLDYTSIPVEEYADAYAASSFLQVISLQQRIRDLIISSLSVDNALWFLQFSAMFGDQEIYRRALSIVQDRFHSLDFSSLDYLELPPSQIEFIFLGDEINVSQEAFMVKALLCWVAHDQERRMEFFQKNFSALLRLSMVSADDLRQIVKDPAFSKTDAALRLLMRWFFSTYGSPLFSGEQLSHLPSHTLALISESTRKTSVEGDTPHISQAGQLFLLLNPGSESARVGTDFRIYSVGGFEDASLLRGYKPDRSFRCNTDFYAYSSDLKKIVLCPPLPGTPRIYHGIAASHTWIYLTGGQLEDAVSASTWWRMPGTASPIWRLPASTTDSPVWTALFTYLVVIDWIPPPLSWHLQTAC</sequence>
<dbReference type="EMBL" id="GEEE01019145">
    <property type="protein sequence ID" value="JAP44080.1"/>
    <property type="molecule type" value="Transcribed_RNA"/>
</dbReference>
<dbReference type="PROSITE" id="PS50097">
    <property type="entry name" value="BTB"/>
    <property type="match status" value="1"/>
</dbReference>
<dbReference type="Pfam" id="PF00651">
    <property type="entry name" value="BTB"/>
    <property type="match status" value="1"/>
</dbReference>
<dbReference type="SMART" id="SM00225">
    <property type="entry name" value="BTB"/>
    <property type="match status" value="1"/>
</dbReference>
<dbReference type="InterPro" id="IPR000210">
    <property type="entry name" value="BTB/POZ_dom"/>
</dbReference>
<accession>A0A0X3NY64</accession>
<keyword evidence="1" id="KW-0880">Kelch repeat</keyword>
<evidence type="ECO:0000256" key="1">
    <source>
        <dbReference type="ARBA" id="ARBA00022441"/>
    </source>
</evidence>
<dbReference type="Gene3D" id="2.120.10.80">
    <property type="entry name" value="Kelch-type beta propeller"/>
    <property type="match status" value="1"/>
</dbReference>
<protein>
    <recommendedName>
        <fullName evidence="3">BTB domain-containing protein</fullName>
    </recommendedName>
</protein>
<dbReference type="AlphaFoldDB" id="A0A0X3NY64"/>
<evidence type="ECO:0000256" key="2">
    <source>
        <dbReference type="ARBA" id="ARBA00022737"/>
    </source>
</evidence>
<dbReference type="InterPro" id="IPR011705">
    <property type="entry name" value="BACK"/>
</dbReference>
<organism evidence="4">
    <name type="scientific">Schistocephalus solidus</name>
    <name type="common">Tapeworm</name>
    <dbReference type="NCBI Taxonomy" id="70667"/>
    <lineage>
        <taxon>Eukaryota</taxon>
        <taxon>Metazoa</taxon>
        <taxon>Spiralia</taxon>
        <taxon>Lophotrochozoa</taxon>
        <taxon>Platyhelminthes</taxon>
        <taxon>Cestoda</taxon>
        <taxon>Eucestoda</taxon>
        <taxon>Diphyllobothriidea</taxon>
        <taxon>Diphyllobothriidae</taxon>
        <taxon>Schistocephalus</taxon>
    </lineage>
</organism>
<evidence type="ECO:0000313" key="4">
    <source>
        <dbReference type="EMBL" id="JAP44080.1"/>
    </source>
</evidence>
<dbReference type="PANTHER" id="PTHR24412:SF489">
    <property type="entry name" value="RING FINGER DOMAIN AND KELCH REPEAT-CONTAINING PROTEIN DDB_G0271372"/>
    <property type="match status" value="1"/>
</dbReference>
<proteinExistence type="predicted"/>
<dbReference type="Pfam" id="PF07707">
    <property type="entry name" value="BACK"/>
    <property type="match status" value="1"/>
</dbReference>
<keyword evidence="2" id="KW-0677">Repeat</keyword>
<dbReference type="Gene3D" id="3.30.710.10">
    <property type="entry name" value="Potassium Channel Kv1.1, Chain A"/>
    <property type="match status" value="1"/>
</dbReference>
<dbReference type="SUPFAM" id="SSF117281">
    <property type="entry name" value="Kelch motif"/>
    <property type="match status" value="1"/>
</dbReference>
<feature type="domain" description="BTB" evidence="3">
    <location>
        <begin position="25"/>
        <end position="94"/>
    </location>
</feature>
<evidence type="ECO:0000259" key="3">
    <source>
        <dbReference type="PROSITE" id="PS50097"/>
    </source>
</evidence>
<dbReference type="InterPro" id="IPR011333">
    <property type="entry name" value="SKP1/BTB/POZ_sf"/>
</dbReference>
<gene>
    <name evidence="4" type="ORF">TR107043</name>
</gene>
<dbReference type="InterPro" id="IPR015915">
    <property type="entry name" value="Kelch-typ_b-propeller"/>
</dbReference>
<name>A0A0X3NY64_SCHSO</name>